<gene>
    <name evidence="10" type="ORF">EKE94_08285</name>
</gene>
<reference evidence="10 11" key="1">
    <citation type="submission" date="2018-11" db="EMBL/GenBank/DDBJ databases">
        <title>Mesobaculum littorinae gen. nov., sp. nov., isolated from Littorina scabra that represents a novel genus of the order Rhodobacteraceae.</title>
        <authorList>
            <person name="Li F."/>
        </authorList>
    </citation>
    <scope>NUCLEOTIDE SEQUENCE [LARGE SCALE GENOMIC DNA]</scope>
    <source>
        <strain evidence="10 11">M0103</strain>
    </source>
</reference>
<sequence>MGPSGAGKSTFASGLAVALGALFIEGDDHHPPANRASMVAGRPLDDEMRKPWLAALGAEVRSARRDRDVVFACSALKRAYRRILHDAAGPFETVFLTCPTTVIAERMTRREHFMPPGLLESQIAALEPPTADEGALTFDVSGPREEILSRIVAEVGQRLDAGCLQKTRTS</sequence>
<evidence type="ECO:0000256" key="5">
    <source>
        <dbReference type="ARBA" id="ARBA00022741"/>
    </source>
</evidence>
<evidence type="ECO:0000256" key="3">
    <source>
        <dbReference type="ARBA" id="ARBA00012054"/>
    </source>
</evidence>
<comment type="similarity">
    <text evidence="2 9">Belongs to the gluconokinase GntK/GntV family.</text>
</comment>
<evidence type="ECO:0000256" key="1">
    <source>
        <dbReference type="ARBA" id="ARBA00004761"/>
    </source>
</evidence>
<keyword evidence="4 9" id="KW-0808">Transferase</keyword>
<dbReference type="CDD" id="cd02021">
    <property type="entry name" value="GntK"/>
    <property type="match status" value="1"/>
</dbReference>
<evidence type="ECO:0000256" key="6">
    <source>
        <dbReference type="ARBA" id="ARBA00022777"/>
    </source>
</evidence>
<keyword evidence="5 9" id="KW-0547">Nucleotide-binding</keyword>
<accession>A0A438AJN8</accession>
<dbReference type="InterPro" id="IPR006001">
    <property type="entry name" value="Therm_gnt_kin"/>
</dbReference>
<name>A0A438AJN8_9RHOB</name>
<dbReference type="RefSeq" id="WP_127906113.1">
    <property type="nucleotide sequence ID" value="NZ_RQXX01000002.1"/>
</dbReference>
<evidence type="ECO:0000256" key="2">
    <source>
        <dbReference type="ARBA" id="ARBA00008420"/>
    </source>
</evidence>
<keyword evidence="7 9" id="KW-0067">ATP-binding</keyword>
<dbReference type="OrthoDB" id="9795716at2"/>
<keyword evidence="6 9" id="KW-0418">Kinase</keyword>
<dbReference type="Proteomes" id="UP000285908">
    <property type="component" value="Unassembled WGS sequence"/>
</dbReference>
<dbReference type="Pfam" id="PF13671">
    <property type="entry name" value="AAA_33"/>
    <property type="match status" value="1"/>
</dbReference>
<dbReference type="GO" id="GO:0005975">
    <property type="term" value="P:carbohydrate metabolic process"/>
    <property type="evidence" value="ECO:0007669"/>
    <property type="project" value="InterPro"/>
</dbReference>
<dbReference type="NCBIfam" id="TIGR01313">
    <property type="entry name" value="therm_gnt_kin"/>
    <property type="match status" value="1"/>
</dbReference>
<dbReference type="GO" id="GO:0005737">
    <property type="term" value="C:cytoplasm"/>
    <property type="evidence" value="ECO:0007669"/>
    <property type="project" value="TreeGrafter"/>
</dbReference>
<keyword evidence="11" id="KW-1185">Reference proteome</keyword>
<evidence type="ECO:0000313" key="10">
    <source>
        <dbReference type="EMBL" id="RVV98879.1"/>
    </source>
</evidence>
<dbReference type="PANTHER" id="PTHR43442:SF3">
    <property type="entry name" value="GLUCONOKINASE-RELATED"/>
    <property type="match status" value="1"/>
</dbReference>
<evidence type="ECO:0000256" key="8">
    <source>
        <dbReference type="ARBA" id="ARBA00048090"/>
    </source>
</evidence>
<evidence type="ECO:0000256" key="4">
    <source>
        <dbReference type="ARBA" id="ARBA00022679"/>
    </source>
</evidence>
<dbReference type="SUPFAM" id="SSF52540">
    <property type="entry name" value="P-loop containing nucleoside triphosphate hydrolases"/>
    <property type="match status" value="1"/>
</dbReference>
<dbReference type="AlphaFoldDB" id="A0A438AJN8"/>
<dbReference type="InterPro" id="IPR027417">
    <property type="entry name" value="P-loop_NTPase"/>
</dbReference>
<evidence type="ECO:0000256" key="7">
    <source>
        <dbReference type="ARBA" id="ARBA00022840"/>
    </source>
</evidence>
<comment type="caution">
    <text evidence="10">The sequence shown here is derived from an EMBL/GenBank/DDBJ whole genome shotgun (WGS) entry which is preliminary data.</text>
</comment>
<evidence type="ECO:0000256" key="9">
    <source>
        <dbReference type="RuleBase" id="RU363066"/>
    </source>
</evidence>
<comment type="catalytic activity">
    <reaction evidence="8 9">
        <text>D-gluconate + ATP = 6-phospho-D-gluconate + ADP + H(+)</text>
        <dbReference type="Rhea" id="RHEA:19433"/>
        <dbReference type="ChEBI" id="CHEBI:15378"/>
        <dbReference type="ChEBI" id="CHEBI:18391"/>
        <dbReference type="ChEBI" id="CHEBI:30616"/>
        <dbReference type="ChEBI" id="CHEBI:58759"/>
        <dbReference type="ChEBI" id="CHEBI:456216"/>
        <dbReference type="EC" id="2.7.1.12"/>
    </reaction>
</comment>
<organism evidence="10 11">
    <name type="scientific">Mesobaculum littorinae</name>
    <dbReference type="NCBI Taxonomy" id="2486419"/>
    <lineage>
        <taxon>Bacteria</taxon>
        <taxon>Pseudomonadati</taxon>
        <taxon>Pseudomonadota</taxon>
        <taxon>Alphaproteobacteria</taxon>
        <taxon>Rhodobacterales</taxon>
        <taxon>Roseobacteraceae</taxon>
        <taxon>Mesobaculum</taxon>
    </lineage>
</organism>
<dbReference type="PANTHER" id="PTHR43442">
    <property type="entry name" value="GLUCONOKINASE-RELATED"/>
    <property type="match status" value="1"/>
</dbReference>
<comment type="pathway">
    <text evidence="1">Carbohydrate acid metabolism.</text>
</comment>
<proteinExistence type="inferred from homology"/>
<dbReference type="EMBL" id="RQXX01000002">
    <property type="protein sequence ID" value="RVV98879.1"/>
    <property type="molecule type" value="Genomic_DNA"/>
</dbReference>
<dbReference type="Gene3D" id="3.40.50.300">
    <property type="entry name" value="P-loop containing nucleotide triphosphate hydrolases"/>
    <property type="match status" value="1"/>
</dbReference>
<dbReference type="EC" id="2.7.1.12" evidence="3 9"/>
<evidence type="ECO:0000313" key="11">
    <source>
        <dbReference type="Proteomes" id="UP000285908"/>
    </source>
</evidence>
<protein>
    <recommendedName>
        <fullName evidence="3 9">Gluconokinase</fullName>
        <ecNumber evidence="3 9">2.7.1.12</ecNumber>
    </recommendedName>
</protein>
<dbReference type="GO" id="GO:0005524">
    <property type="term" value="F:ATP binding"/>
    <property type="evidence" value="ECO:0007669"/>
    <property type="project" value="UniProtKB-KW"/>
</dbReference>
<dbReference type="GO" id="GO:0046316">
    <property type="term" value="F:gluconokinase activity"/>
    <property type="evidence" value="ECO:0007669"/>
    <property type="project" value="UniProtKB-EC"/>
</dbReference>